<dbReference type="Pfam" id="PF02585">
    <property type="entry name" value="PIG-L"/>
    <property type="match status" value="1"/>
</dbReference>
<dbReference type="InterPro" id="IPR024078">
    <property type="entry name" value="LmbE-like_dom_sf"/>
</dbReference>
<reference evidence="2" key="1">
    <citation type="submission" date="2022-06" db="EMBL/GenBank/DDBJ databases">
        <title>Ornithinimicrobium JY.X270.</title>
        <authorList>
            <person name="Huang Y."/>
        </authorList>
    </citation>
    <scope>NUCLEOTIDE SEQUENCE</scope>
    <source>
        <strain evidence="2">JY.X270</strain>
    </source>
</reference>
<dbReference type="PANTHER" id="PTHR12993">
    <property type="entry name" value="N-ACETYLGLUCOSAMINYL-PHOSPHATIDYLINOSITOL DE-N-ACETYLASE-RELATED"/>
    <property type="match status" value="1"/>
</dbReference>
<sequence>MTLTQFPDDWQTALCVAAHPDDLEYGTAAVVAGWTAAGKDVSYLLVTRGEAGIDGMPPEEAAPARAQEERDGAAEVGVDRVDFLDEFTDGTVEYGLPLRRAIAAQIRRVKPELVVVGSFEMFYPGGFVNQADHRAVGMATVDACADAGNRWIFPELIGEGLEPWGGCRHVAIAASTQPTHFVDVTETFDEGVASLEAHQLYNKGLGPDFPSPRELLTQILGMEHLRDYGEKVWAAQLINRR</sequence>
<dbReference type="Proteomes" id="UP001056535">
    <property type="component" value="Chromosome"/>
</dbReference>
<dbReference type="PANTHER" id="PTHR12993:SF28">
    <property type="entry name" value="LMBE FAMILY PROTEIN"/>
    <property type="match status" value="1"/>
</dbReference>
<keyword evidence="3" id="KW-1185">Reference proteome</keyword>
<proteinExistence type="predicted"/>
<organism evidence="2 3">
    <name type="scientific">Ornithinimicrobium cryptoxanthini</name>
    <dbReference type="NCBI Taxonomy" id="2934161"/>
    <lineage>
        <taxon>Bacteria</taxon>
        <taxon>Bacillati</taxon>
        <taxon>Actinomycetota</taxon>
        <taxon>Actinomycetes</taxon>
        <taxon>Micrococcales</taxon>
        <taxon>Ornithinimicrobiaceae</taxon>
        <taxon>Ornithinimicrobium</taxon>
    </lineage>
</organism>
<evidence type="ECO:0000313" key="3">
    <source>
        <dbReference type="Proteomes" id="UP001056535"/>
    </source>
</evidence>
<dbReference type="InterPro" id="IPR003737">
    <property type="entry name" value="GlcNAc_PI_deacetylase-related"/>
</dbReference>
<evidence type="ECO:0000313" key="2">
    <source>
        <dbReference type="EMBL" id="USQ75412.1"/>
    </source>
</evidence>
<protein>
    <submittedName>
        <fullName evidence="2">PIG-L family deacetylase</fullName>
    </submittedName>
</protein>
<evidence type="ECO:0000256" key="1">
    <source>
        <dbReference type="ARBA" id="ARBA00022833"/>
    </source>
</evidence>
<dbReference type="SUPFAM" id="SSF102588">
    <property type="entry name" value="LmbE-like"/>
    <property type="match status" value="1"/>
</dbReference>
<dbReference type="RefSeq" id="WP_252619784.1">
    <property type="nucleotide sequence ID" value="NZ_CP099490.1"/>
</dbReference>
<dbReference type="Gene3D" id="3.40.50.10320">
    <property type="entry name" value="LmbE-like"/>
    <property type="match status" value="1"/>
</dbReference>
<gene>
    <name evidence="2" type="ORF">NF557_12375</name>
</gene>
<accession>A0ABY4YF67</accession>
<name>A0ABY4YF67_9MICO</name>
<keyword evidence="1" id="KW-0862">Zinc</keyword>
<dbReference type="EMBL" id="CP099490">
    <property type="protein sequence ID" value="USQ75412.1"/>
    <property type="molecule type" value="Genomic_DNA"/>
</dbReference>